<evidence type="ECO:0000313" key="1">
    <source>
        <dbReference type="EMBL" id="SEM96772.1"/>
    </source>
</evidence>
<dbReference type="Pfam" id="PF04267">
    <property type="entry name" value="SoxD"/>
    <property type="match status" value="1"/>
</dbReference>
<dbReference type="InterPro" id="IPR006279">
    <property type="entry name" value="SoxD"/>
</dbReference>
<dbReference type="Gene3D" id="3.30.2270.10">
    <property type="entry name" value="Folate-binding superfamily"/>
    <property type="match status" value="1"/>
</dbReference>
<dbReference type="GO" id="GO:0046653">
    <property type="term" value="P:tetrahydrofolate metabolic process"/>
    <property type="evidence" value="ECO:0007669"/>
    <property type="project" value="InterPro"/>
</dbReference>
<proteinExistence type="predicted"/>
<keyword evidence="2" id="KW-1185">Reference proteome</keyword>
<dbReference type="InterPro" id="IPR038561">
    <property type="entry name" value="SoxD_sf"/>
</dbReference>
<dbReference type="AlphaFoldDB" id="A0A1H8CPF8"/>
<dbReference type="OrthoDB" id="5420070at2"/>
<name>A0A1H8CPF8_9RHOB</name>
<sequence>MRITCPLCGPRDRREFYYYGSEDYLTQPEVGDLDAVDAQLHLRDNVAGRVRDVWYHEAGCASWLVVTRDTVSHAVEKVELVANVKGILAKTKLKGGAA</sequence>
<gene>
    <name evidence="1" type="ORF">SAMN05216227_100585</name>
</gene>
<reference evidence="1 2" key="1">
    <citation type="submission" date="2016-10" db="EMBL/GenBank/DDBJ databases">
        <authorList>
            <person name="de Groot N.N."/>
        </authorList>
    </citation>
    <scope>NUCLEOTIDE SEQUENCE [LARGE SCALE GENOMIC DNA]</scope>
    <source>
        <strain evidence="1 2">CGMCC 1.10836</strain>
    </source>
</reference>
<dbReference type="Proteomes" id="UP000183002">
    <property type="component" value="Unassembled WGS sequence"/>
</dbReference>
<accession>A0A1H8CPF8</accession>
<dbReference type="EMBL" id="FOCO01000005">
    <property type="protein sequence ID" value="SEM96772.1"/>
    <property type="molecule type" value="Genomic_DNA"/>
</dbReference>
<dbReference type="GO" id="GO:0008115">
    <property type="term" value="F:sarcosine oxidase activity"/>
    <property type="evidence" value="ECO:0007669"/>
    <property type="project" value="InterPro"/>
</dbReference>
<dbReference type="RefSeq" id="WP_050520711.1">
    <property type="nucleotide sequence ID" value="NZ_FOCO01000005.1"/>
</dbReference>
<organism evidence="1 2">
    <name type="scientific">Pseudorhodobacter antarcticus</name>
    <dbReference type="NCBI Taxonomy" id="1077947"/>
    <lineage>
        <taxon>Bacteria</taxon>
        <taxon>Pseudomonadati</taxon>
        <taxon>Pseudomonadota</taxon>
        <taxon>Alphaproteobacteria</taxon>
        <taxon>Rhodobacterales</taxon>
        <taxon>Paracoccaceae</taxon>
        <taxon>Pseudorhodobacter</taxon>
    </lineage>
</organism>
<protein>
    <submittedName>
        <fullName evidence="1">Sarcosine oxidase subunit delta</fullName>
    </submittedName>
</protein>
<dbReference type="STRING" id="1077947.SAMN05216227_100585"/>
<evidence type="ECO:0000313" key="2">
    <source>
        <dbReference type="Proteomes" id="UP000183002"/>
    </source>
</evidence>